<feature type="domain" description="CCHC-type" evidence="12">
    <location>
        <begin position="232"/>
        <end position="245"/>
    </location>
</feature>
<dbReference type="Pfam" id="PF01485">
    <property type="entry name" value="IBR"/>
    <property type="match status" value="1"/>
</dbReference>
<dbReference type="InterPro" id="IPR002867">
    <property type="entry name" value="IBR_dom"/>
</dbReference>
<dbReference type="Gene3D" id="3.30.40.10">
    <property type="entry name" value="Zinc/RING finger domain, C3HC4 (zinc finger)"/>
    <property type="match status" value="1"/>
</dbReference>
<accession>A0AAN5I5G7</accession>
<dbReference type="InterPro" id="IPR044066">
    <property type="entry name" value="TRIAD_supradom"/>
</dbReference>
<feature type="non-terminal residue" evidence="14">
    <location>
        <position position="264"/>
    </location>
</feature>
<keyword evidence="8" id="KW-0833">Ubl conjugation pathway</keyword>
<keyword evidence="7 10" id="KW-0863">Zinc-finger</keyword>
<evidence type="ECO:0000313" key="14">
    <source>
        <dbReference type="EMBL" id="GMR51421.1"/>
    </source>
</evidence>
<evidence type="ECO:0000256" key="10">
    <source>
        <dbReference type="PROSITE-ProRule" id="PRU00047"/>
    </source>
</evidence>
<name>A0AAN5I5G7_9BILA</name>
<feature type="region of interest" description="Disordered" evidence="11">
    <location>
        <begin position="1"/>
        <end position="32"/>
    </location>
</feature>
<dbReference type="PROSITE" id="PS51873">
    <property type="entry name" value="TRIAD"/>
    <property type="match status" value="1"/>
</dbReference>
<keyword evidence="9" id="KW-0862">Zinc</keyword>
<comment type="similarity">
    <text evidence="2">Belongs to the RBR family. Ariadne subfamily.</text>
</comment>
<keyword evidence="6" id="KW-0677">Repeat</keyword>
<sequence>MSDIEFLSDNDISDDEMSEASDPEEDTTPKDPALDRVVLDQSALQKDMDAMIAEVSQIVQISAGAARILLQHYKWDTSNLLERFYECSNVEKFLQAARVLPDPTKLGDGVDGKMDECSVCCCDAVLKGIACRHYFCDHCWAQYLTTKVTVTNTSMIECPYPGCKLLVDDEHVHSLIGSDRSSRNTFARLSIEAYVTSNQKLRWCPGVGCGKAVKISQRESKEVECSCKRRFCFECGDEGHQPMSCGLSKRWIQKCKDDSETSNW</sequence>
<dbReference type="GO" id="GO:0016567">
    <property type="term" value="P:protein ubiquitination"/>
    <property type="evidence" value="ECO:0007669"/>
    <property type="project" value="InterPro"/>
</dbReference>
<dbReference type="GO" id="GO:0008270">
    <property type="term" value="F:zinc ion binding"/>
    <property type="evidence" value="ECO:0007669"/>
    <property type="project" value="UniProtKB-KW"/>
</dbReference>
<dbReference type="SUPFAM" id="SSF57850">
    <property type="entry name" value="RING/U-box"/>
    <property type="match status" value="2"/>
</dbReference>
<dbReference type="InterPro" id="IPR048962">
    <property type="entry name" value="ARIH1-like_UBL"/>
</dbReference>
<evidence type="ECO:0000259" key="13">
    <source>
        <dbReference type="PROSITE" id="PS51873"/>
    </source>
</evidence>
<dbReference type="EMBL" id="BTRK01000005">
    <property type="protein sequence ID" value="GMR51421.1"/>
    <property type="molecule type" value="Genomic_DNA"/>
</dbReference>
<evidence type="ECO:0000256" key="1">
    <source>
        <dbReference type="ARBA" id="ARBA00001798"/>
    </source>
</evidence>
<evidence type="ECO:0000256" key="8">
    <source>
        <dbReference type="ARBA" id="ARBA00022786"/>
    </source>
</evidence>
<keyword evidence="5" id="KW-0479">Metal-binding</keyword>
<dbReference type="PANTHER" id="PTHR11685">
    <property type="entry name" value="RBR FAMILY RING FINGER AND IBR DOMAIN-CONTAINING"/>
    <property type="match status" value="1"/>
</dbReference>
<dbReference type="PROSITE" id="PS50158">
    <property type="entry name" value="ZF_CCHC"/>
    <property type="match status" value="1"/>
</dbReference>
<dbReference type="InterPro" id="IPR013083">
    <property type="entry name" value="Znf_RING/FYVE/PHD"/>
</dbReference>
<evidence type="ECO:0000256" key="6">
    <source>
        <dbReference type="ARBA" id="ARBA00022737"/>
    </source>
</evidence>
<dbReference type="Proteomes" id="UP001328107">
    <property type="component" value="Unassembled WGS sequence"/>
</dbReference>
<reference evidence="15" key="1">
    <citation type="submission" date="2022-10" db="EMBL/GenBank/DDBJ databases">
        <title>Genome assembly of Pristionchus species.</title>
        <authorList>
            <person name="Yoshida K."/>
            <person name="Sommer R.J."/>
        </authorList>
    </citation>
    <scope>NUCLEOTIDE SEQUENCE [LARGE SCALE GENOMIC DNA]</scope>
    <source>
        <strain evidence="15">RS5460</strain>
    </source>
</reference>
<dbReference type="Pfam" id="PF21235">
    <property type="entry name" value="UBA_ARI1"/>
    <property type="match status" value="1"/>
</dbReference>
<dbReference type="AlphaFoldDB" id="A0AAN5I5G7"/>
<keyword evidence="4" id="KW-0808">Transferase</keyword>
<evidence type="ECO:0000256" key="3">
    <source>
        <dbReference type="ARBA" id="ARBA00012251"/>
    </source>
</evidence>
<comment type="caution">
    <text evidence="14">The sequence shown here is derived from an EMBL/GenBank/DDBJ whole genome shotgun (WGS) entry which is preliminary data.</text>
</comment>
<dbReference type="InterPro" id="IPR001878">
    <property type="entry name" value="Znf_CCHC"/>
</dbReference>
<dbReference type="InterPro" id="IPR031127">
    <property type="entry name" value="E3_UB_ligase_RBR"/>
</dbReference>
<feature type="domain" description="RING-type" evidence="13">
    <location>
        <begin position="113"/>
        <end position="264"/>
    </location>
</feature>
<evidence type="ECO:0000256" key="2">
    <source>
        <dbReference type="ARBA" id="ARBA00005884"/>
    </source>
</evidence>
<evidence type="ECO:0000256" key="9">
    <source>
        <dbReference type="ARBA" id="ARBA00022833"/>
    </source>
</evidence>
<evidence type="ECO:0000256" key="11">
    <source>
        <dbReference type="SAM" id="MobiDB-lite"/>
    </source>
</evidence>
<organism evidence="14 15">
    <name type="scientific">Pristionchus mayeri</name>
    <dbReference type="NCBI Taxonomy" id="1317129"/>
    <lineage>
        <taxon>Eukaryota</taxon>
        <taxon>Metazoa</taxon>
        <taxon>Ecdysozoa</taxon>
        <taxon>Nematoda</taxon>
        <taxon>Chromadorea</taxon>
        <taxon>Rhabditida</taxon>
        <taxon>Rhabditina</taxon>
        <taxon>Diplogasteromorpha</taxon>
        <taxon>Diplogasteroidea</taxon>
        <taxon>Neodiplogasteridae</taxon>
        <taxon>Pristionchus</taxon>
    </lineage>
</organism>
<protein>
    <recommendedName>
        <fullName evidence="3">RBR-type E3 ubiquitin transferase</fullName>
        <ecNumber evidence="3">2.3.2.31</ecNumber>
    </recommendedName>
</protein>
<evidence type="ECO:0000256" key="5">
    <source>
        <dbReference type="ARBA" id="ARBA00022723"/>
    </source>
</evidence>
<evidence type="ECO:0000313" key="15">
    <source>
        <dbReference type="Proteomes" id="UP001328107"/>
    </source>
</evidence>
<feature type="compositionally biased region" description="Acidic residues" evidence="11">
    <location>
        <begin position="1"/>
        <end position="26"/>
    </location>
</feature>
<dbReference type="GO" id="GO:0003676">
    <property type="term" value="F:nucleic acid binding"/>
    <property type="evidence" value="ECO:0007669"/>
    <property type="project" value="InterPro"/>
</dbReference>
<evidence type="ECO:0000259" key="12">
    <source>
        <dbReference type="PROSITE" id="PS50158"/>
    </source>
</evidence>
<keyword evidence="15" id="KW-1185">Reference proteome</keyword>
<comment type="catalytic activity">
    <reaction evidence="1">
        <text>[E2 ubiquitin-conjugating enzyme]-S-ubiquitinyl-L-cysteine + [acceptor protein]-L-lysine = [E2 ubiquitin-conjugating enzyme]-L-cysteine + [acceptor protein]-N(6)-ubiquitinyl-L-lysine.</text>
        <dbReference type="EC" id="2.3.2.31"/>
    </reaction>
</comment>
<evidence type="ECO:0000256" key="7">
    <source>
        <dbReference type="ARBA" id="ARBA00022771"/>
    </source>
</evidence>
<dbReference type="GO" id="GO:0061630">
    <property type="term" value="F:ubiquitin protein ligase activity"/>
    <property type="evidence" value="ECO:0007669"/>
    <property type="project" value="UniProtKB-EC"/>
</dbReference>
<evidence type="ECO:0000256" key="4">
    <source>
        <dbReference type="ARBA" id="ARBA00022679"/>
    </source>
</evidence>
<proteinExistence type="inferred from homology"/>
<dbReference type="SMART" id="SM00647">
    <property type="entry name" value="IBR"/>
    <property type="match status" value="1"/>
</dbReference>
<gene>
    <name evidence="14" type="ORF">PMAYCL1PPCAC_21616</name>
</gene>
<dbReference type="EC" id="2.3.2.31" evidence="3"/>